<keyword evidence="2 5" id="KW-0812">Transmembrane</keyword>
<dbReference type="AlphaFoldDB" id="A0A8F5C0W0"/>
<feature type="transmembrane region" description="Helical" evidence="5">
    <location>
        <begin position="363"/>
        <end position="386"/>
    </location>
</feature>
<proteinExistence type="predicted"/>
<evidence type="ECO:0000256" key="3">
    <source>
        <dbReference type="ARBA" id="ARBA00022989"/>
    </source>
</evidence>
<keyword evidence="7" id="KW-1185">Reference proteome</keyword>
<dbReference type="PANTHER" id="PTHR43424:SF1">
    <property type="entry name" value="LOCUS PUTATIVE PROTEIN 1-RELATED"/>
    <property type="match status" value="1"/>
</dbReference>
<dbReference type="GeneID" id="65556866"/>
<evidence type="ECO:0000256" key="2">
    <source>
        <dbReference type="ARBA" id="ARBA00022692"/>
    </source>
</evidence>
<dbReference type="PANTHER" id="PTHR43424">
    <property type="entry name" value="LOCUS PUTATIVE PROTEIN 1-RELATED"/>
    <property type="match status" value="1"/>
</dbReference>
<dbReference type="Proteomes" id="UP000694036">
    <property type="component" value="Chromosome"/>
</dbReference>
<gene>
    <name evidence="6" type="ORF">J5U22_01442</name>
</gene>
<feature type="transmembrane region" description="Helical" evidence="5">
    <location>
        <begin position="40"/>
        <end position="59"/>
    </location>
</feature>
<keyword evidence="3 5" id="KW-1133">Transmembrane helix</keyword>
<evidence type="ECO:0000256" key="4">
    <source>
        <dbReference type="ARBA" id="ARBA00023136"/>
    </source>
</evidence>
<organism evidence="6 7">
    <name type="scientific">Saccharolobus shibatae</name>
    <dbReference type="NCBI Taxonomy" id="2286"/>
    <lineage>
        <taxon>Archaea</taxon>
        <taxon>Thermoproteota</taxon>
        <taxon>Thermoprotei</taxon>
        <taxon>Sulfolobales</taxon>
        <taxon>Sulfolobaceae</taxon>
        <taxon>Saccharolobus</taxon>
    </lineage>
</organism>
<feature type="transmembrane region" description="Helical" evidence="5">
    <location>
        <begin position="301"/>
        <end position="324"/>
    </location>
</feature>
<feature type="transmembrane region" description="Helical" evidence="5">
    <location>
        <begin position="6"/>
        <end position="28"/>
    </location>
</feature>
<dbReference type="InterPro" id="IPR002797">
    <property type="entry name" value="Polysacc_synth"/>
</dbReference>
<sequence>MNPLTGGLKFLSTTLFNSIVALVFFLIAGHFATPSFVGKVAIIQLMETIAGSFFSILPYGLVTREVSHYYASSKDYNRIAYTSLSYSLLVSPIFLFLFFFPSYLWLSIPYFILYIFMNYQGQLLSGLGKFTEVNVGSAIFTLSRWGLSIIAIFYHSIELLILIWTLGALLKALYYQRYLPFKFFIDKAIFKEIVKVGFPIYLSGIVSFISSQGDRVVTAFLLGSYYLGIYQLVALAAVVPSMLIYSFSSSLLPSSTYYYVKGKDIAQMSSITFRIVTLVSLPVAILGYAVSPIFISKLFPQYVSGITVMQLLILFLTATMPLQFLSTFMISAKKSYRPFIIISYVSAVEVIGVSYYLIPRIGILGAAIAQVINVILTSALFLIFSVSQGVFRLERKEIACIILIGLSFLALINWIVGLVVVLVGFKLLGIVSSDEIKIVENFAPSILKKVTKILYLVAR</sequence>
<dbReference type="RefSeq" id="WP_218260099.1">
    <property type="nucleotide sequence ID" value="NZ_CP077713.1"/>
</dbReference>
<name>A0A8F5C0W0_9CREN</name>
<evidence type="ECO:0000313" key="6">
    <source>
        <dbReference type="EMBL" id="QXJ34895.1"/>
    </source>
</evidence>
<feature type="transmembrane region" description="Helical" evidence="5">
    <location>
        <begin position="145"/>
        <end position="169"/>
    </location>
</feature>
<protein>
    <submittedName>
        <fullName evidence="6">Membrane protein</fullName>
    </submittedName>
</protein>
<evidence type="ECO:0000313" key="7">
    <source>
        <dbReference type="Proteomes" id="UP000694036"/>
    </source>
</evidence>
<comment type="subcellular location">
    <subcellularLocation>
        <location evidence="1">Membrane</location>
        <topology evidence="1">Multi-pass membrane protein</topology>
    </subcellularLocation>
</comment>
<evidence type="ECO:0000256" key="5">
    <source>
        <dbReference type="SAM" id="Phobius"/>
    </source>
</evidence>
<feature type="transmembrane region" description="Helical" evidence="5">
    <location>
        <begin position="336"/>
        <end position="357"/>
    </location>
</feature>
<dbReference type="Pfam" id="PF01943">
    <property type="entry name" value="Polysacc_synt"/>
    <property type="match status" value="1"/>
</dbReference>
<feature type="transmembrane region" description="Helical" evidence="5">
    <location>
        <begin position="398"/>
        <end position="425"/>
    </location>
</feature>
<evidence type="ECO:0000256" key="1">
    <source>
        <dbReference type="ARBA" id="ARBA00004141"/>
    </source>
</evidence>
<keyword evidence="4 5" id="KW-0472">Membrane</keyword>
<reference evidence="6 7" key="1">
    <citation type="journal article" date="2021" name="Environ. Microbiol.">
        <title>New insights into the diversity and evolution of the archaeal mobilome from three complete genomes of Saccharolobus shibatae.</title>
        <authorList>
            <person name="Medvedeva S."/>
            <person name="Brandt D."/>
            <person name="Cvirkaite-Krupovic V."/>
            <person name="Liu Y."/>
            <person name="Severinov K."/>
            <person name="Ishino S."/>
            <person name="Ishino Y."/>
            <person name="Prangishvili D."/>
            <person name="Kalinowski J."/>
            <person name="Krupovic M."/>
        </authorList>
    </citation>
    <scope>NUCLEOTIDE SEQUENCE [LARGE SCALE GENOMIC DNA]</scope>
    <source>
        <strain evidence="6 7">S38A</strain>
    </source>
</reference>
<feature type="transmembrane region" description="Helical" evidence="5">
    <location>
        <begin position="229"/>
        <end position="252"/>
    </location>
</feature>
<dbReference type="EMBL" id="CP077713">
    <property type="protein sequence ID" value="QXJ34895.1"/>
    <property type="molecule type" value="Genomic_DNA"/>
</dbReference>
<dbReference type="InterPro" id="IPR052556">
    <property type="entry name" value="PolySynth_Transporter"/>
</dbReference>
<feature type="transmembrane region" description="Helical" evidence="5">
    <location>
        <begin position="189"/>
        <end position="209"/>
    </location>
</feature>
<accession>A0A8F5C0W0</accession>
<feature type="transmembrane region" description="Helical" evidence="5">
    <location>
        <begin position="79"/>
        <end position="100"/>
    </location>
</feature>
<dbReference type="GO" id="GO:0016020">
    <property type="term" value="C:membrane"/>
    <property type="evidence" value="ECO:0007669"/>
    <property type="project" value="UniProtKB-SubCell"/>
</dbReference>
<feature type="transmembrane region" description="Helical" evidence="5">
    <location>
        <begin position="273"/>
        <end position="295"/>
    </location>
</feature>